<proteinExistence type="predicted"/>
<evidence type="ECO:0000313" key="3">
    <source>
        <dbReference type="EMBL" id="KAK2961339.1"/>
    </source>
</evidence>
<reference evidence="3 4" key="1">
    <citation type="journal article" date="2022" name="bioRxiv">
        <title>Genomics of Preaxostyla Flagellates Illuminates Evolutionary Transitions and the Path Towards Mitochondrial Loss.</title>
        <authorList>
            <person name="Novak L.V.F."/>
            <person name="Treitli S.C."/>
            <person name="Pyrih J."/>
            <person name="Halakuc P."/>
            <person name="Pipaliya S.V."/>
            <person name="Vacek V."/>
            <person name="Brzon O."/>
            <person name="Soukal P."/>
            <person name="Eme L."/>
            <person name="Dacks J.B."/>
            <person name="Karnkowska A."/>
            <person name="Elias M."/>
            <person name="Hampl V."/>
        </authorList>
    </citation>
    <scope>NUCLEOTIDE SEQUENCE [LARGE SCALE GENOMIC DNA]</scope>
    <source>
        <strain evidence="3">NAU3</strain>
        <tissue evidence="3">Gut</tissue>
    </source>
</reference>
<evidence type="ECO:0000256" key="1">
    <source>
        <dbReference type="SAM" id="Coils"/>
    </source>
</evidence>
<name>A0ABQ9YCL3_9EUKA</name>
<sequence length="610" mass="69643">MNPRTFPPYSFSDFVQNVPLLPFFSPDTVFAHNFAGKVIRWTGQYKMISDQCCHFSIPSIHQTSSVNTYVTADHHSQHLFAQFRIDGFYSFSGRLESLDNESLIITVSLLIHPDPYSITSITHGRILEMCQPKPLANHDLQIAFWSTQSFVLTVRVKTRYGPLTYPNSSIRFIHSVDVDVLDPLHDNISNPVRVWIKPDTQQLIRQLGGTETAFVEISVHPFSVSQNRYDCILLSIIQNISNTTIFPTTPTHPAALPSTPQLDNVSISHGSLSLSNHRSHENNTARAQSEALDQLLQERDEMIAERSLLMREMTQQSNSLTVLVKEKNELANESRQLRMTLDLLQLKSDENSRKLSQVRDELSRTKSQLHTEHTVLEETQARLEKKARRVQELKTRHRQLETRQAAEHNELMQLRTLNGQLEDSERKRAALQQDLDAAANRNNELQRLLAQRAQPPPAASPTMGAEDTHTGEIYRLGKTVQSLTHDLSVSEDLNRRLTLEVSRLRARLEGQRDERNMDDLPLPHELIDIPVPNPPQNDRVPQVVHEARLNEEEDEEEEDDMDDQVDDLSDGEVHLEQNIPLDIPSDSSHDDDLSDLTDSTDEENMDIYDD</sequence>
<accession>A0ABQ9YCL3</accession>
<feature type="region of interest" description="Disordered" evidence="2">
    <location>
        <begin position="267"/>
        <end position="287"/>
    </location>
</feature>
<feature type="compositionally biased region" description="Polar residues" evidence="2">
    <location>
        <begin position="267"/>
        <end position="277"/>
    </location>
</feature>
<feature type="compositionally biased region" description="Acidic residues" evidence="2">
    <location>
        <begin position="592"/>
        <end position="610"/>
    </location>
</feature>
<feature type="compositionally biased region" description="Acidic residues" evidence="2">
    <location>
        <begin position="551"/>
        <end position="570"/>
    </location>
</feature>
<evidence type="ECO:0000313" key="4">
    <source>
        <dbReference type="Proteomes" id="UP001281761"/>
    </source>
</evidence>
<dbReference type="EMBL" id="JARBJD010000017">
    <property type="protein sequence ID" value="KAK2961339.1"/>
    <property type="molecule type" value="Genomic_DNA"/>
</dbReference>
<comment type="caution">
    <text evidence="3">The sequence shown here is derived from an EMBL/GenBank/DDBJ whole genome shotgun (WGS) entry which is preliminary data.</text>
</comment>
<organism evidence="3 4">
    <name type="scientific">Blattamonas nauphoetae</name>
    <dbReference type="NCBI Taxonomy" id="2049346"/>
    <lineage>
        <taxon>Eukaryota</taxon>
        <taxon>Metamonada</taxon>
        <taxon>Preaxostyla</taxon>
        <taxon>Oxymonadida</taxon>
        <taxon>Blattamonas</taxon>
    </lineage>
</organism>
<gene>
    <name evidence="3" type="ORF">BLNAU_3785</name>
</gene>
<feature type="region of interest" description="Disordered" evidence="2">
    <location>
        <begin position="550"/>
        <end position="610"/>
    </location>
</feature>
<dbReference type="Proteomes" id="UP001281761">
    <property type="component" value="Unassembled WGS sequence"/>
</dbReference>
<keyword evidence="1" id="KW-0175">Coiled coil</keyword>
<keyword evidence="4" id="KW-1185">Reference proteome</keyword>
<evidence type="ECO:0000256" key="2">
    <source>
        <dbReference type="SAM" id="MobiDB-lite"/>
    </source>
</evidence>
<feature type="coiled-coil region" evidence="1">
    <location>
        <begin position="376"/>
        <end position="448"/>
    </location>
</feature>
<protein>
    <submittedName>
        <fullName evidence="3">Uncharacterized protein</fullName>
    </submittedName>
</protein>